<dbReference type="EMBL" id="CP020946">
    <property type="protein sequence ID" value="ASD62217.1"/>
    <property type="molecule type" value="Genomic_DNA"/>
</dbReference>
<dbReference type="InterPro" id="IPR016300">
    <property type="entry name" value="ATPase_ArsA/GET3"/>
</dbReference>
<comment type="catalytic activity">
    <reaction evidence="2">
        <text>arsenite(in) + ATP + H2O = arsenite(out) + ADP + phosphate + H(+)</text>
        <dbReference type="Rhea" id="RHEA:11348"/>
        <dbReference type="ChEBI" id="CHEBI:15377"/>
        <dbReference type="ChEBI" id="CHEBI:15378"/>
        <dbReference type="ChEBI" id="CHEBI:29242"/>
        <dbReference type="ChEBI" id="CHEBI:30616"/>
        <dbReference type="ChEBI" id="CHEBI:43474"/>
        <dbReference type="ChEBI" id="CHEBI:456216"/>
        <dbReference type="EC" id="7.3.2.7"/>
    </reaction>
</comment>
<feature type="domain" description="ArsA/GET3 Anion-transporting ATPase-like" evidence="4">
    <location>
        <begin position="22"/>
        <end position="174"/>
    </location>
</feature>
<protein>
    <recommendedName>
        <fullName evidence="3">arsenite-transporting ATPase</fullName>
        <ecNumber evidence="3">7.3.2.7</ecNumber>
    </recommendedName>
</protein>
<dbReference type="Gene3D" id="3.40.50.300">
    <property type="entry name" value="P-loop containing nucleotide triphosphate hydrolases"/>
    <property type="match status" value="1"/>
</dbReference>
<dbReference type="Pfam" id="PF02374">
    <property type="entry name" value="ArsA_ATPase"/>
    <property type="match status" value="1"/>
</dbReference>
<dbReference type="SUPFAM" id="SSF52540">
    <property type="entry name" value="P-loop containing nucleoside triphosphate hydrolases"/>
    <property type="match status" value="1"/>
</dbReference>
<evidence type="ECO:0000256" key="3">
    <source>
        <dbReference type="ARBA" id="ARBA00066752"/>
    </source>
</evidence>
<gene>
    <name evidence="5" type="ORF">B9G79_00870</name>
</gene>
<dbReference type="Proteomes" id="UP000197003">
    <property type="component" value="Chromosome"/>
</dbReference>
<organism evidence="5 6">
    <name type="scientific">Bdellovibrio bacteriovorus</name>
    <dbReference type="NCBI Taxonomy" id="959"/>
    <lineage>
        <taxon>Bacteria</taxon>
        <taxon>Pseudomonadati</taxon>
        <taxon>Bdellovibrionota</taxon>
        <taxon>Bdellovibrionia</taxon>
        <taxon>Bdellovibrionales</taxon>
        <taxon>Pseudobdellovibrionaceae</taxon>
        <taxon>Bdellovibrio</taxon>
    </lineage>
</organism>
<evidence type="ECO:0000256" key="1">
    <source>
        <dbReference type="ARBA" id="ARBA00011040"/>
    </source>
</evidence>
<dbReference type="AlphaFoldDB" id="A0A1Z3N4A1"/>
<sequence length="306" mass="33868">MLCVMPINQRSATLLEPMKQEIHFVTGKGGVGKSVLAASLALKKSQEGKNTLLVELGDQSFFKDFFNLPQVGFQPVSIRPNLSLALWTGEACLQEYARHFIKVESLAKLFFENAVMKAFINVAPALPELAILGKVTSGPRKHGPPLPFDCIVVDAFATGHFIALLEAPKGMAEAVQFGPMGEQSRSIDAHIRNPEICKYHVITLPEELPLKEASELIARLKNEFGVTAELIMNKMIEAPVSEQTLQEVQAENSDLSKFAEYLDGHIRRQNQMWHQAQGLSSQVTRVPLYFESSAWALVEKAAEVLK</sequence>
<name>A0A1Z3N4A1_BDEBC</name>
<dbReference type="InterPro" id="IPR025723">
    <property type="entry name" value="ArsA/GET3_ATPase-like"/>
</dbReference>
<dbReference type="GO" id="GO:0005524">
    <property type="term" value="F:ATP binding"/>
    <property type="evidence" value="ECO:0007669"/>
    <property type="project" value="InterPro"/>
</dbReference>
<evidence type="ECO:0000313" key="6">
    <source>
        <dbReference type="Proteomes" id="UP000197003"/>
    </source>
</evidence>
<dbReference type="InterPro" id="IPR027417">
    <property type="entry name" value="P-loop_NTPase"/>
</dbReference>
<accession>A0A1Z3N4A1</accession>
<dbReference type="OrthoDB" id="5290642at2"/>
<dbReference type="GO" id="GO:0015446">
    <property type="term" value="F:ATPase-coupled arsenite transmembrane transporter activity"/>
    <property type="evidence" value="ECO:0007669"/>
    <property type="project" value="UniProtKB-EC"/>
</dbReference>
<dbReference type="EC" id="7.3.2.7" evidence="3"/>
<evidence type="ECO:0000259" key="4">
    <source>
        <dbReference type="Pfam" id="PF02374"/>
    </source>
</evidence>
<evidence type="ECO:0000256" key="2">
    <source>
        <dbReference type="ARBA" id="ARBA00052296"/>
    </source>
</evidence>
<proteinExistence type="inferred from homology"/>
<dbReference type="PANTHER" id="PTHR10803:SF3">
    <property type="entry name" value="ATPASE GET3"/>
    <property type="match status" value="1"/>
</dbReference>
<reference evidence="5 6" key="1">
    <citation type="submission" date="2017-04" db="EMBL/GenBank/DDBJ databases">
        <title>Whole genome sequence of Bdellovibrio bacteriovorus strain SSB218315.</title>
        <authorList>
            <person name="Oyedara O."/>
            <person name="Rodriguez-Perez M.A."/>
        </authorList>
    </citation>
    <scope>NUCLEOTIDE SEQUENCE [LARGE SCALE GENOMIC DNA]</scope>
    <source>
        <strain evidence="5 6">SSB218315</strain>
    </source>
</reference>
<dbReference type="GO" id="GO:0016887">
    <property type="term" value="F:ATP hydrolysis activity"/>
    <property type="evidence" value="ECO:0007669"/>
    <property type="project" value="InterPro"/>
</dbReference>
<comment type="similarity">
    <text evidence="1">Belongs to the arsA ATPase family.</text>
</comment>
<evidence type="ECO:0000313" key="5">
    <source>
        <dbReference type="EMBL" id="ASD62217.1"/>
    </source>
</evidence>
<dbReference type="PANTHER" id="PTHR10803">
    <property type="entry name" value="ARSENICAL PUMP-DRIVING ATPASE ARSENITE-TRANSLOCATING ATPASE"/>
    <property type="match status" value="1"/>
</dbReference>